<dbReference type="PANTHER" id="PTHR38048">
    <property type="entry name" value="EXPRESSED PROTEIN"/>
    <property type="match status" value="1"/>
</dbReference>
<keyword evidence="4" id="KW-1185">Reference proteome</keyword>
<dbReference type="Proteomes" id="UP000799438">
    <property type="component" value="Unassembled WGS sequence"/>
</dbReference>
<sequence length="297" mass="33267">MSLKLPIFSVLIAIAIAILIRKPPIMSQSIPAGQLWADGPCPLIHTPQYETKKDDIWTKGATHMALLHNAILRGFNSVYLQAPHVKPVDYADFVGYSEAWFNFVKSHHDDEEAELFPKVEAVLKEKGIWDETHKEHESFLEGLAAFHTYLSSLESPAAFSGAELVRIMDTFREPFNNHFHSEISTIAAFADLPSAPAPDSEATETAAATFKAWGKKTLTKAGMTDVVPFALLNLDTTYEEGMWATWPPMPGPIRWMLVNVFGSWNWGWWKFSSCDAAGTPRPLYALQNTETRQESEL</sequence>
<evidence type="ECO:0000256" key="1">
    <source>
        <dbReference type="SAM" id="SignalP"/>
    </source>
</evidence>
<dbReference type="AlphaFoldDB" id="A0A6A6AXN5"/>
<dbReference type="EMBL" id="ML995513">
    <property type="protein sequence ID" value="KAF2136712.1"/>
    <property type="molecule type" value="Genomic_DNA"/>
</dbReference>
<feature type="domain" description="Hemerythrin-like" evidence="2">
    <location>
        <begin position="65"/>
        <end position="187"/>
    </location>
</feature>
<dbReference type="GeneID" id="54298807"/>
<dbReference type="CDD" id="cd12108">
    <property type="entry name" value="Hr-like"/>
    <property type="match status" value="1"/>
</dbReference>
<dbReference type="Pfam" id="PF01814">
    <property type="entry name" value="Hemerythrin"/>
    <property type="match status" value="1"/>
</dbReference>
<feature type="chain" id="PRO_5025641427" description="Hemerythrin-like domain-containing protein" evidence="1">
    <location>
        <begin position="28"/>
        <end position="297"/>
    </location>
</feature>
<dbReference type="InterPro" id="IPR053206">
    <property type="entry name" value="Dimeric_xanthone_biosynth"/>
</dbReference>
<protein>
    <recommendedName>
        <fullName evidence="2">Hemerythrin-like domain-containing protein</fullName>
    </recommendedName>
</protein>
<gene>
    <name evidence="3" type="ORF">K452DRAFT_292136</name>
</gene>
<organism evidence="3 4">
    <name type="scientific">Aplosporella prunicola CBS 121167</name>
    <dbReference type="NCBI Taxonomy" id="1176127"/>
    <lineage>
        <taxon>Eukaryota</taxon>
        <taxon>Fungi</taxon>
        <taxon>Dikarya</taxon>
        <taxon>Ascomycota</taxon>
        <taxon>Pezizomycotina</taxon>
        <taxon>Dothideomycetes</taxon>
        <taxon>Dothideomycetes incertae sedis</taxon>
        <taxon>Botryosphaeriales</taxon>
        <taxon>Aplosporellaceae</taxon>
        <taxon>Aplosporella</taxon>
    </lineage>
</organism>
<evidence type="ECO:0000259" key="2">
    <source>
        <dbReference type="Pfam" id="PF01814"/>
    </source>
</evidence>
<feature type="signal peptide" evidence="1">
    <location>
        <begin position="1"/>
        <end position="27"/>
    </location>
</feature>
<dbReference type="RefSeq" id="XP_033392430.1">
    <property type="nucleotide sequence ID" value="XM_033541311.1"/>
</dbReference>
<name>A0A6A6AXN5_9PEZI</name>
<evidence type="ECO:0000313" key="3">
    <source>
        <dbReference type="EMBL" id="KAF2136712.1"/>
    </source>
</evidence>
<evidence type="ECO:0000313" key="4">
    <source>
        <dbReference type="Proteomes" id="UP000799438"/>
    </source>
</evidence>
<keyword evidence="1" id="KW-0732">Signal</keyword>
<dbReference type="Gene3D" id="1.20.120.520">
    <property type="entry name" value="nmb1532 protein domain like"/>
    <property type="match status" value="1"/>
</dbReference>
<accession>A0A6A6AXN5</accession>
<dbReference type="OrthoDB" id="58416at2759"/>
<dbReference type="PANTHER" id="PTHR38048:SF2">
    <property type="entry name" value="HEMERYTHRIN-LIKE DOMAIN-CONTAINING PROTEIN"/>
    <property type="match status" value="1"/>
</dbReference>
<proteinExistence type="predicted"/>
<dbReference type="InterPro" id="IPR012312">
    <property type="entry name" value="Hemerythrin-like"/>
</dbReference>
<reference evidence="3" key="1">
    <citation type="journal article" date="2020" name="Stud. Mycol.">
        <title>101 Dothideomycetes genomes: a test case for predicting lifestyles and emergence of pathogens.</title>
        <authorList>
            <person name="Haridas S."/>
            <person name="Albert R."/>
            <person name="Binder M."/>
            <person name="Bloem J."/>
            <person name="Labutti K."/>
            <person name="Salamov A."/>
            <person name="Andreopoulos B."/>
            <person name="Baker S."/>
            <person name="Barry K."/>
            <person name="Bills G."/>
            <person name="Bluhm B."/>
            <person name="Cannon C."/>
            <person name="Castanera R."/>
            <person name="Culley D."/>
            <person name="Daum C."/>
            <person name="Ezra D."/>
            <person name="Gonzalez J."/>
            <person name="Henrissat B."/>
            <person name="Kuo A."/>
            <person name="Liang C."/>
            <person name="Lipzen A."/>
            <person name="Lutzoni F."/>
            <person name="Magnuson J."/>
            <person name="Mondo S."/>
            <person name="Nolan M."/>
            <person name="Ohm R."/>
            <person name="Pangilinan J."/>
            <person name="Park H.-J."/>
            <person name="Ramirez L."/>
            <person name="Alfaro M."/>
            <person name="Sun H."/>
            <person name="Tritt A."/>
            <person name="Yoshinaga Y."/>
            <person name="Zwiers L.-H."/>
            <person name="Turgeon B."/>
            <person name="Goodwin S."/>
            <person name="Spatafora J."/>
            <person name="Crous P."/>
            <person name="Grigoriev I."/>
        </authorList>
    </citation>
    <scope>NUCLEOTIDE SEQUENCE</scope>
    <source>
        <strain evidence="3">CBS 121167</strain>
    </source>
</reference>